<evidence type="ECO:0000259" key="1">
    <source>
        <dbReference type="PROSITE" id="PS51186"/>
    </source>
</evidence>
<dbReference type="AlphaFoldDB" id="F8JPR5"/>
<dbReference type="GO" id="GO:0005737">
    <property type="term" value="C:cytoplasm"/>
    <property type="evidence" value="ECO:0007669"/>
    <property type="project" value="TreeGrafter"/>
</dbReference>
<dbReference type="Proteomes" id="UP000007842">
    <property type="component" value="Chromosome"/>
</dbReference>
<dbReference type="SUPFAM" id="SSF55729">
    <property type="entry name" value="Acyl-CoA N-acyltransferases (Nat)"/>
    <property type="match status" value="1"/>
</dbReference>
<dbReference type="GO" id="GO:0008999">
    <property type="term" value="F:protein-N-terminal-alanine acetyltransferase activity"/>
    <property type="evidence" value="ECO:0007669"/>
    <property type="project" value="TreeGrafter"/>
</dbReference>
<proteinExistence type="predicted"/>
<dbReference type="KEGG" id="sct:SCAT_0374"/>
<dbReference type="HOGENOM" id="CLU_013985_28_2_11"/>
<dbReference type="Pfam" id="PF13302">
    <property type="entry name" value="Acetyltransf_3"/>
    <property type="match status" value="1"/>
</dbReference>
<dbReference type="Gene3D" id="3.40.630.30">
    <property type="match status" value="1"/>
</dbReference>
<dbReference type="STRING" id="1003195.SCATT_03850"/>
<dbReference type="GO" id="GO:1990189">
    <property type="term" value="F:protein N-terminal-serine acetyltransferase activity"/>
    <property type="evidence" value="ECO:0007669"/>
    <property type="project" value="TreeGrafter"/>
</dbReference>
<name>F8JPR5_STREN</name>
<dbReference type="EMBL" id="CP003219">
    <property type="protein sequence ID" value="AEW92756.1"/>
    <property type="molecule type" value="Genomic_DNA"/>
</dbReference>
<gene>
    <name evidence="2" type="ordered locus">SCATT_03850</name>
</gene>
<sequence>MSGDLTILPRRVGGRLELRATDPAPDGPGRVRLLEQGADAAAELAAGRGGGLRWLDGGPGEGTMAAAAMTVKAADAGAYQAGWGLFAILRAADGVALGGIGFHGPPRDGSVEVGYDLTPSARGAGWATDALRLLTGWALSRSGVDTVLAATEPGNAPSQRVLARVGFTRAEDADGLRMFVLRAPER</sequence>
<evidence type="ECO:0000313" key="2">
    <source>
        <dbReference type="EMBL" id="AEW92756.1"/>
    </source>
</evidence>
<dbReference type="OrthoDB" id="4543915at2"/>
<dbReference type="PROSITE" id="PS51186">
    <property type="entry name" value="GNAT"/>
    <property type="match status" value="1"/>
</dbReference>
<accession>G8WNJ4</accession>
<accession>F8JPR5</accession>
<protein>
    <recommendedName>
        <fullName evidence="1">N-acetyltransferase domain-containing protein</fullName>
    </recommendedName>
</protein>
<dbReference type="eggNOG" id="COG1670">
    <property type="taxonomic scope" value="Bacteria"/>
</dbReference>
<dbReference type="PATRIC" id="fig|1003195.11.peg.2014"/>
<keyword evidence="3" id="KW-1185">Reference proteome</keyword>
<reference evidence="3" key="1">
    <citation type="submission" date="2011-12" db="EMBL/GenBank/DDBJ databases">
        <title>Complete genome sequence of Streptomyces cattleya strain DSM 46488.</title>
        <authorList>
            <person name="Ou H.-Y."/>
            <person name="Li P."/>
            <person name="Zhao C."/>
            <person name="O'Hagan D."/>
            <person name="Deng Z."/>
        </authorList>
    </citation>
    <scope>NUCLEOTIDE SEQUENCE [LARGE SCALE GENOMIC DNA]</scope>
    <source>
        <strain evidence="3">ATCC 35852 / DSM 46488 / JCM 4925 / NBRC 14057 / NRRL 8057</strain>
    </source>
</reference>
<evidence type="ECO:0000313" key="3">
    <source>
        <dbReference type="Proteomes" id="UP000007842"/>
    </source>
</evidence>
<organism evidence="2 3">
    <name type="scientific">Streptantibioticus cattleyicolor (strain ATCC 35852 / DSM 46488 / JCM 4925 / NBRC 14057 / NRRL 8057)</name>
    <name type="common">Streptomyces cattleya</name>
    <dbReference type="NCBI Taxonomy" id="1003195"/>
    <lineage>
        <taxon>Bacteria</taxon>
        <taxon>Bacillati</taxon>
        <taxon>Actinomycetota</taxon>
        <taxon>Actinomycetes</taxon>
        <taxon>Kitasatosporales</taxon>
        <taxon>Streptomycetaceae</taxon>
        <taxon>Streptantibioticus</taxon>
    </lineage>
</organism>
<dbReference type="PANTHER" id="PTHR43441">
    <property type="entry name" value="RIBOSOMAL-PROTEIN-SERINE ACETYLTRANSFERASE"/>
    <property type="match status" value="1"/>
</dbReference>
<dbReference type="KEGG" id="scy:SCATT_03850"/>
<dbReference type="InterPro" id="IPR000182">
    <property type="entry name" value="GNAT_dom"/>
</dbReference>
<feature type="domain" description="N-acetyltransferase" evidence="1">
    <location>
        <begin position="29"/>
        <end position="186"/>
    </location>
</feature>
<dbReference type="PANTHER" id="PTHR43441:SF6">
    <property type="entry name" value="N-ACETYLTRANSFERASE DOMAIN-CONTAINING PROTEIN"/>
    <property type="match status" value="1"/>
</dbReference>
<dbReference type="RefSeq" id="WP_014141150.1">
    <property type="nucleotide sequence ID" value="NC_016111.1"/>
</dbReference>
<dbReference type="InterPro" id="IPR051908">
    <property type="entry name" value="Ribosomal_N-acetyltransferase"/>
</dbReference>
<dbReference type="InterPro" id="IPR016181">
    <property type="entry name" value="Acyl_CoA_acyltransferase"/>
</dbReference>